<dbReference type="AlphaFoldDB" id="A0A1A9EZ69"/>
<dbReference type="Gene3D" id="1.10.10.60">
    <property type="entry name" value="Homeodomain-like"/>
    <property type="match status" value="1"/>
</dbReference>
<evidence type="ECO:0000256" key="3">
    <source>
        <dbReference type="ARBA" id="ARBA00023015"/>
    </source>
</evidence>
<reference evidence="10" key="1">
    <citation type="submission" date="2016-05" db="EMBL/GenBank/DDBJ databases">
        <authorList>
            <person name="Baek K."/>
            <person name="Yang S.-J."/>
        </authorList>
    </citation>
    <scope>NUCLEOTIDE SEQUENCE [LARGE SCALE GENOMIC DNA]</scope>
    <source>
        <strain evidence="10">ST58-10</strain>
    </source>
</reference>
<dbReference type="Gene3D" id="3.30.450.20">
    <property type="entry name" value="PAS domain"/>
    <property type="match status" value="1"/>
</dbReference>
<dbReference type="InterPro" id="IPR002197">
    <property type="entry name" value="HTH_Fis"/>
</dbReference>
<gene>
    <name evidence="9" type="ORF">A8C75_10955</name>
</gene>
<dbReference type="CDD" id="cd00009">
    <property type="entry name" value="AAA"/>
    <property type="match status" value="1"/>
</dbReference>
<dbReference type="InterPro" id="IPR058031">
    <property type="entry name" value="AAA_lid_NorR"/>
</dbReference>
<keyword evidence="3" id="KW-0805">Transcription regulation</keyword>
<dbReference type="InterPro" id="IPR000847">
    <property type="entry name" value="LysR_HTH_N"/>
</dbReference>
<dbReference type="InterPro" id="IPR027417">
    <property type="entry name" value="P-loop_NTPase"/>
</dbReference>
<dbReference type="InterPro" id="IPR000014">
    <property type="entry name" value="PAS"/>
</dbReference>
<dbReference type="InterPro" id="IPR003018">
    <property type="entry name" value="GAF"/>
</dbReference>
<dbReference type="CDD" id="cd00130">
    <property type="entry name" value="PAS"/>
    <property type="match status" value="1"/>
</dbReference>
<keyword evidence="10" id="KW-1185">Reference proteome</keyword>
<keyword evidence="4" id="KW-0238">DNA-binding</keyword>
<evidence type="ECO:0000259" key="8">
    <source>
        <dbReference type="PROSITE" id="PS50931"/>
    </source>
</evidence>
<protein>
    <submittedName>
        <fullName evidence="9">Sigma-54-dependent Fis family transcriptional regulator</fullName>
    </submittedName>
</protein>
<accession>A0A1A9EZ69</accession>
<dbReference type="Pfam" id="PF25601">
    <property type="entry name" value="AAA_lid_14"/>
    <property type="match status" value="1"/>
</dbReference>
<dbReference type="InterPro" id="IPR002078">
    <property type="entry name" value="Sigma_54_int"/>
</dbReference>
<dbReference type="Gene3D" id="3.30.450.40">
    <property type="match status" value="1"/>
</dbReference>
<dbReference type="Proteomes" id="UP000078070">
    <property type="component" value="Chromosome"/>
</dbReference>
<dbReference type="KEGG" id="mars:A8C75_10955"/>
<evidence type="ECO:0000259" key="6">
    <source>
        <dbReference type="PROSITE" id="PS50045"/>
    </source>
</evidence>
<dbReference type="GO" id="GO:0043565">
    <property type="term" value="F:sequence-specific DNA binding"/>
    <property type="evidence" value="ECO:0007669"/>
    <property type="project" value="InterPro"/>
</dbReference>
<dbReference type="SUPFAM" id="SSF46689">
    <property type="entry name" value="Homeodomain-like"/>
    <property type="match status" value="1"/>
</dbReference>
<dbReference type="GO" id="GO:0003700">
    <property type="term" value="F:DNA-binding transcription factor activity"/>
    <property type="evidence" value="ECO:0007669"/>
    <property type="project" value="InterPro"/>
</dbReference>
<sequence length="637" mass="68879">MHPKLHPTLVDDPQQGIRIARNRLLECGEVPSGLLRDEIEASWRRSVGAGLSLRGPFDADTRVAGLRELLDAHQDLIQLAAPEMEQLSRQVGDSGVVVLANADATILTTEGCREKSLRERFGLVPGACWSEQARGTNGLGTAIVDARPTLVNCSEHFLDSVTHFSCISAPICSADGRVVAVLDMTREGQLIQPQDSLGIVQLAAQSIENRLFVSASPDVLLLSFHSRRQYLGSVWHGLLAISLDGRIKALNEQACQLLGASRTRLVGRAVEEVLGEPLETLLALRLRDGVGSLQSRAGELFCEMLQFPRALPRLLPGLRQPAFNRTPASRPADLSHLAGGDARLARALRIGPRALMADVPILLNGETGTGKEVIARALHAHSARAAKPFVAVNCAAIPEGLIESELFGYREGAFTGSRKGGMVGRFQQANGGTLFLDEIGDMPVALQARLLRVLQERCVAPLGGGEEVRLDIALICATHHDLKQRVRDGEFREDLFYRLNGVGVRLPALRERSDLDALTAQLLSGLGAAGVTLDSEVQELFSGYGWPGNIRQLEMVLRTAVALLEPGERCIGTDHLSDDFLDDLLAPRCSAAGSLKENELVQIREVLARHQGNISAAAATLGISRATLYRKLKQLEE</sequence>
<dbReference type="Pfam" id="PF01590">
    <property type="entry name" value="GAF"/>
    <property type="match status" value="1"/>
</dbReference>
<dbReference type="Pfam" id="PF02954">
    <property type="entry name" value="HTH_8"/>
    <property type="match status" value="1"/>
</dbReference>
<dbReference type="InterPro" id="IPR029016">
    <property type="entry name" value="GAF-like_dom_sf"/>
</dbReference>
<evidence type="ECO:0000259" key="7">
    <source>
        <dbReference type="PROSITE" id="PS50112"/>
    </source>
</evidence>
<dbReference type="PANTHER" id="PTHR32071">
    <property type="entry name" value="TRANSCRIPTIONAL REGULATORY PROTEIN"/>
    <property type="match status" value="1"/>
</dbReference>
<dbReference type="STRING" id="1821621.A8C75_10955"/>
<feature type="domain" description="PAS" evidence="7">
    <location>
        <begin position="223"/>
        <end position="274"/>
    </location>
</feature>
<dbReference type="PRINTS" id="PR01590">
    <property type="entry name" value="HTHFIS"/>
</dbReference>
<evidence type="ECO:0000313" key="9">
    <source>
        <dbReference type="EMBL" id="ANG62951.1"/>
    </source>
</evidence>
<dbReference type="InterPro" id="IPR025943">
    <property type="entry name" value="Sigma_54_int_dom_ATP-bd_2"/>
</dbReference>
<keyword evidence="5" id="KW-0804">Transcription</keyword>
<feature type="domain" description="HTH lysR-type" evidence="8">
    <location>
        <begin position="605"/>
        <end position="637"/>
    </location>
</feature>
<organism evidence="9 10">
    <name type="scientific">Marinobacterium aestuarii</name>
    <dbReference type="NCBI Taxonomy" id="1821621"/>
    <lineage>
        <taxon>Bacteria</taxon>
        <taxon>Pseudomonadati</taxon>
        <taxon>Pseudomonadota</taxon>
        <taxon>Gammaproteobacteria</taxon>
        <taxon>Oceanospirillales</taxon>
        <taxon>Oceanospirillaceae</taxon>
        <taxon>Marinobacterium</taxon>
    </lineage>
</organism>
<dbReference type="FunFam" id="3.40.50.300:FF:000006">
    <property type="entry name" value="DNA-binding transcriptional regulator NtrC"/>
    <property type="match status" value="1"/>
</dbReference>
<dbReference type="InterPro" id="IPR035965">
    <property type="entry name" value="PAS-like_dom_sf"/>
</dbReference>
<name>A0A1A9EZ69_9GAMM</name>
<dbReference type="Gene3D" id="3.40.50.300">
    <property type="entry name" value="P-loop containing nucleotide triphosphate hydrolases"/>
    <property type="match status" value="1"/>
</dbReference>
<dbReference type="InterPro" id="IPR025662">
    <property type="entry name" value="Sigma_54_int_dom_ATP-bd_1"/>
</dbReference>
<dbReference type="PANTHER" id="PTHR32071:SF77">
    <property type="entry name" value="TRANSCRIPTIONAL REGULATORY PROTEIN"/>
    <property type="match status" value="1"/>
</dbReference>
<evidence type="ECO:0000256" key="1">
    <source>
        <dbReference type="ARBA" id="ARBA00022741"/>
    </source>
</evidence>
<evidence type="ECO:0000313" key="10">
    <source>
        <dbReference type="Proteomes" id="UP000078070"/>
    </source>
</evidence>
<reference evidence="9 10" key="2">
    <citation type="journal article" date="2018" name="Int. J. Syst. Evol. Microbiol.">
        <title>Marinobacterium aestuarii sp. nov., a benzene-degrading marine bacterium isolated from estuary sediment.</title>
        <authorList>
            <person name="Bae S.S."/>
            <person name="Jung J."/>
            <person name="Chung D."/>
            <person name="Baek K."/>
        </authorList>
    </citation>
    <scope>NUCLEOTIDE SEQUENCE [LARGE SCALE GENOMIC DNA]</scope>
    <source>
        <strain evidence="9 10">ST58-10</strain>
    </source>
</reference>
<dbReference type="OrthoDB" id="9804019at2"/>
<dbReference type="PROSITE" id="PS50112">
    <property type="entry name" value="PAS"/>
    <property type="match status" value="1"/>
</dbReference>
<keyword evidence="1" id="KW-0547">Nucleotide-binding</keyword>
<keyword evidence="2" id="KW-0067">ATP-binding</keyword>
<proteinExistence type="predicted"/>
<dbReference type="PROSITE" id="PS50045">
    <property type="entry name" value="SIGMA54_INTERACT_4"/>
    <property type="match status" value="1"/>
</dbReference>
<dbReference type="PROSITE" id="PS00676">
    <property type="entry name" value="SIGMA54_INTERACT_2"/>
    <property type="match status" value="1"/>
</dbReference>
<dbReference type="SMART" id="SM00382">
    <property type="entry name" value="AAA"/>
    <property type="match status" value="1"/>
</dbReference>
<dbReference type="SUPFAM" id="SSF55781">
    <property type="entry name" value="GAF domain-like"/>
    <property type="match status" value="1"/>
</dbReference>
<dbReference type="GO" id="GO:0005524">
    <property type="term" value="F:ATP binding"/>
    <property type="evidence" value="ECO:0007669"/>
    <property type="project" value="UniProtKB-KW"/>
</dbReference>
<dbReference type="PROSITE" id="PS50931">
    <property type="entry name" value="HTH_LYSR"/>
    <property type="match status" value="1"/>
</dbReference>
<dbReference type="PROSITE" id="PS00675">
    <property type="entry name" value="SIGMA54_INTERACT_1"/>
    <property type="match status" value="1"/>
</dbReference>
<feature type="domain" description="Sigma-54 factor interaction" evidence="6">
    <location>
        <begin position="337"/>
        <end position="562"/>
    </location>
</feature>
<evidence type="ECO:0000256" key="5">
    <source>
        <dbReference type="ARBA" id="ARBA00023163"/>
    </source>
</evidence>
<dbReference type="SUPFAM" id="SSF52540">
    <property type="entry name" value="P-loop containing nucleoside triphosphate hydrolases"/>
    <property type="match status" value="1"/>
</dbReference>
<dbReference type="InterPro" id="IPR003593">
    <property type="entry name" value="AAA+_ATPase"/>
</dbReference>
<evidence type="ECO:0000256" key="2">
    <source>
        <dbReference type="ARBA" id="ARBA00022840"/>
    </source>
</evidence>
<evidence type="ECO:0000256" key="4">
    <source>
        <dbReference type="ARBA" id="ARBA00023125"/>
    </source>
</evidence>
<dbReference type="Gene3D" id="1.10.8.60">
    <property type="match status" value="1"/>
</dbReference>
<dbReference type="SUPFAM" id="SSF55785">
    <property type="entry name" value="PYP-like sensor domain (PAS domain)"/>
    <property type="match status" value="1"/>
</dbReference>
<dbReference type="RefSeq" id="WP_067381972.1">
    <property type="nucleotide sequence ID" value="NZ_CP015839.1"/>
</dbReference>
<dbReference type="EMBL" id="CP015839">
    <property type="protein sequence ID" value="ANG62951.1"/>
    <property type="molecule type" value="Genomic_DNA"/>
</dbReference>
<dbReference type="InterPro" id="IPR009057">
    <property type="entry name" value="Homeodomain-like_sf"/>
</dbReference>
<dbReference type="Pfam" id="PF00158">
    <property type="entry name" value="Sigma54_activat"/>
    <property type="match status" value="1"/>
</dbReference>